<evidence type="ECO:0000313" key="4">
    <source>
        <dbReference type="EMBL" id="MBH8574399.1"/>
    </source>
</evidence>
<gene>
    <name evidence="4" type="ORF">I8752_15490</name>
</gene>
<proteinExistence type="predicted"/>
<dbReference type="InterPro" id="IPR036291">
    <property type="entry name" value="NAD(P)-bd_dom_sf"/>
</dbReference>
<comment type="caution">
    <text evidence="4">The sequence shown here is derived from an EMBL/GenBank/DDBJ whole genome shotgun (WGS) entry which is preliminary data.</text>
</comment>
<keyword evidence="1" id="KW-0521">NADP</keyword>
<dbReference type="InterPro" id="IPR051609">
    <property type="entry name" value="NmrA/Isoflavone_reductase-like"/>
</dbReference>
<dbReference type="AlphaFoldDB" id="A0A8J7LG03"/>
<sequence>MTSKKTVLLAGATGMLGSKIALALASKESIDLRIMVRSRKVNNEKKQQQINILEGLGVIVEGDLNDQESLEKACTGVDTVVSAVSGWEDVVVTGQLNLLAAAKKLGVSHFIPSDYTYNYFNIQLGDNYLSDFRIRVAQAVKESGLDYTFIMNGIFAEVFVSPFFNVFNFETGTAQYWGDGETQFDVTTIEDTAKYTAEAVVDPRAINTSFQVVGDVISMKEAVAAYEEVKGKKLTQTSKGSAEDLKAWIEQLKAENASPFSIIPAQYQWGMVTGKVKLENIVSDRYPHIKPKSLKDFFADSNTQTFELVLNQS</sequence>
<dbReference type="Gene3D" id="3.40.50.720">
    <property type="entry name" value="NAD(P)-binding Rossmann-like Domain"/>
    <property type="match status" value="1"/>
</dbReference>
<evidence type="ECO:0000259" key="3">
    <source>
        <dbReference type="Pfam" id="PF05368"/>
    </source>
</evidence>
<organism evidence="4 5">
    <name type="scientific">Dendronalium phyllosphericum CENA369</name>
    <dbReference type="NCBI Taxonomy" id="1725256"/>
    <lineage>
        <taxon>Bacteria</taxon>
        <taxon>Bacillati</taxon>
        <taxon>Cyanobacteriota</taxon>
        <taxon>Cyanophyceae</taxon>
        <taxon>Nostocales</taxon>
        <taxon>Nostocaceae</taxon>
        <taxon>Dendronalium</taxon>
        <taxon>Dendronalium phyllosphericum</taxon>
    </lineage>
</organism>
<keyword evidence="2" id="KW-0560">Oxidoreductase</keyword>
<feature type="domain" description="NmrA-like" evidence="3">
    <location>
        <begin position="4"/>
        <end position="247"/>
    </location>
</feature>
<dbReference type="PANTHER" id="PTHR47706">
    <property type="entry name" value="NMRA-LIKE FAMILY PROTEIN"/>
    <property type="match status" value="1"/>
</dbReference>
<reference evidence="4 5" key="1">
    <citation type="journal article" date="2021" name="Int. J. Syst. Evol. Microbiol.">
        <title>Amazonocrinis nigriterrae gen. nov., sp. nov., Atlanticothrix silvestris gen. nov., sp. nov. and Dendronalium phyllosphericum gen. nov., sp. nov., nostocacean cyanobacteria from Brazilian environments.</title>
        <authorList>
            <person name="Alvarenga D.O."/>
            <person name="Andreote A.P.D."/>
            <person name="Branco L.H.Z."/>
            <person name="Delbaje E."/>
            <person name="Cruz R.B."/>
            <person name="Varani A.M."/>
            <person name="Fiore M.F."/>
        </authorList>
    </citation>
    <scope>NUCLEOTIDE SEQUENCE [LARGE SCALE GENOMIC DNA]</scope>
    <source>
        <strain evidence="4 5">CENA369</strain>
    </source>
</reference>
<dbReference type="PANTHER" id="PTHR47706:SF9">
    <property type="entry name" value="NMRA-LIKE DOMAIN-CONTAINING PROTEIN-RELATED"/>
    <property type="match status" value="1"/>
</dbReference>
<protein>
    <submittedName>
        <fullName evidence="4">NmrA family NAD(P)-binding protein</fullName>
    </submittedName>
</protein>
<dbReference type="EMBL" id="JAECZA010000070">
    <property type="protein sequence ID" value="MBH8574399.1"/>
    <property type="molecule type" value="Genomic_DNA"/>
</dbReference>
<evidence type="ECO:0000256" key="2">
    <source>
        <dbReference type="ARBA" id="ARBA00023002"/>
    </source>
</evidence>
<dbReference type="InterPro" id="IPR008030">
    <property type="entry name" value="NmrA-like"/>
</dbReference>
<dbReference type="SUPFAM" id="SSF51735">
    <property type="entry name" value="NAD(P)-binding Rossmann-fold domains"/>
    <property type="match status" value="1"/>
</dbReference>
<keyword evidence="5" id="KW-1185">Reference proteome</keyword>
<dbReference type="Proteomes" id="UP000662314">
    <property type="component" value="Unassembled WGS sequence"/>
</dbReference>
<dbReference type="Gene3D" id="3.90.25.10">
    <property type="entry name" value="UDP-galactose 4-epimerase, domain 1"/>
    <property type="match status" value="1"/>
</dbReference>
<accession>A0A8J7LG03</accession>
<dbReference type="Pfam" id="PF05368">
    <property type="entry name" value="NmrA"/>
    <property type="match status" value="1"/>
</dbReference>
<evidence type="ECO:0000313" key="5">
    <source>
        <dbReference type="Proteomes" id="UP000662314"/>
    </source>
</evidence>
<name>A0A8J7LG03_9NOST</name>
<dbReference type="GO" id="GO:0016491">
    <property type="term" value="F:oxidoreductase activity"/>
    <property type="evidence" value="ECO:0007669"/>
    <property type="project" value="UniProtKB-KW"/>
</dbReference>
<dbReference type="RefSeq" id="WP_214433210.1">
    <property type="nucleotide sequence ID" value="NZ_CAWPUQ010000307.1"/>
</dbReference>
<evidence type="ECO:0000256" key="1">
    <source>
        <dbReference type="ARBA" id="ARBA00022857"/>
    </source>
</evidence>